<sequence>MSDSKDVCCACADEREDMVKESKDCATDMAEDRVDAIIRTVDKILQLLLDIDKAYKEGIEFNHEFLYKILRPTFVQAENMLPDLRDLCDDLQIREDARSQKLNALVLKLEDAIEPLLPLLESLHKGDK</sequence>
<keyword evidence="2" id="KW-1185">Reference proteome</keyword>
<reference evidence="1 2" key="1">
    <citation type="submission" date="2018-06" db="EMBL/GenBank/DDBJ databases">
        <authorList>
            <consortium name="Pathogen Informatics"/>
            <person name="Doyle S."/>
        </authorList>
    </citation>
    <scope>NUCLEOTIDE SEQUENCE [LARGE SCALE GENOMIC DNA]</scope>
    <source>
        <strain evidence="1 2">NCTC13093</strain>
    </source>
</reference>
<dbReference type="EMBL" id="UAPV01000001">
    <property type="protein sequence ID" value="SPT70563.1"/>
    <property type="molecule type" value="Genomic_DNA"/>
</dbReference>
<evidence type="ECO:0000313" key="1">
    <source>
        <dbReference type="EMBL" id="SPT70563.1"/>
    </source>
</evidence>
<evidence type="ECO:0000313" key="2">
    <source>
        <dbReference type="Proteomes" id="UP000250086"/>
    </source>
</evidence>
<proteinExistence type="predicted"/>
<dbReference type="AlphaFoldDB" id="A0A2X0V9W5"/>
<dbReference type="Proteomes" id="UP000250086">
    <property type="component" value="Unassembled WGS sequence"/>
</dbReference>
<gene>
    <name evidence="1" type="ORF">NCTC13093_01979</name>
</gene>
<protein>
    <submittedName>
        <fullName evidence="1">Uncharacterized protein</fullName>
    </submittedName>
</protein>
<name>A0A2X0V9W5_9GAMM</name>
<organism evidence="1 2">
    <name type="scientific">Anaerobiospirillum thomasii</name>
    <dbReference type="NCBI Taxonomy" id="179995"/>
    <lineage>
        <taxon>Bacteria</taxon>
        <taxon>Pseudomonadati</taxon>
        <taxon>Pseudomonadota</taxon>
        <taxon>Gammaproteobacteria</taxon>
        <taxon>Aeromonadales</taxon>
        <taxon>Succinivibrionaceae</taxon>
        <taxon>Anaerobiospirillum</taxon>
    </lineage>
</organism>
<dbReference type="RefSeq" id="WP_113744623.1">
    <property type="nucleotide sequence ID" value="NZ_UAPV01000001.1"/>
</dbReference>
<accession>A0A2X0V9W5</accession>